<organism evidence="2 3">
    <name type="scientific">Roseiconus nitratireducens</name>
    <dbReference type="NCBI Taxonomy" id="2605748"/>
    <lineage>
        <taxon>Bacteria</taxon>
        <taxon>Pseudomonadati</taxon>
        <taxon>Planctomycetota</taxon>
        <taxon>Planctomycetia</taxon>
        <taxon>Pirellulales</taxon>
        <taxon>Pirellulaceae</taxon>
        <taxon>Roseiconus</taxon>
    </lineage>
</organism>
<keyword evidence="3" id="KW-1185">Reference proteome</keyword>
<protein>
    <submittedName>
        <fullName evidence="2">Uncharacterized protein</fullName>
    </submittedName>
</protein>
<name>A0A5M6D6N0_9BACT</name>
<accession>A0A5M6D6N0</accession>
<comment type="caution">
    <text evidence="2">The sequence shown here is derived from an EMBL/GenBank/DDBJ whole genome shotgun (WGS) entry which is preliminary data.</text>
</comment>
<gene>
    <name evidence="2" type="ORF">FYK55_17095</name>
</gene>
<proteinExistence type="predicted"/>
<evidence type="ECO:0000256" key="1">
    <source>
        <dbReference type="SAM" id="MobiDB-lite"/>
    </source>
</evidence>
<dbReference type="EMBL" id="VWOX01000009">
    <property type="protein sequence ID" value="KAA5541912.1"/>
    <property type="molecule type" value="Genomic_DNA"/>
</dbReference>
<sequence>MRREFALLTIAIFAGHASGQLISPNGDPPLNRFFGEIASNVPTKLQGSASLTFRELDICFDGGSHGARFDRHDGGTLMLFFPHSGYWTRAARKNQMQPVAVLTRRDRKEMLVEIRPDSKLNQRIVDLIDADISTGRHVPEILGTLQRVRDSVRDRSPLKEIAGRMDPTTGELKLNDDPFGGDPFN</sequence>
<dbReference type="AlphaFoldDB" id="A0A5M6D6N0"/>
<dbReference type="RefSeq" id="WP_150077645.1">
    <property type="nucleotide sequence ID" value="NZ_VWOX01000009.1"/>
</dbReference>
<feature type="region of interest" description="Disordered" evidence="1">
    <location>
        <begin position="159"/>
        <end position="185"/>
    </location>
</feature>
<evidence type="ECO:0000313" key="2">
    <source>
        <dbReference type="EMBL" id="KAA5541912.1"/>
    </source>
</evidence>
<reference evidence="2 3" key="1">
    <citation type="submission" date="2019-08" db="EMBL/GenBank/DDBJ databases">
        <authorList>
            <person name="Dhanesh K."/>
            <person name="Kumar G."/>
            <person name="Sasikala C."/>
            <person name="Venkata Ramana C."/>
        </authorList>
    </citation>
    <scope>NUCLEOTIDE SEQUENCE [LARGE SCALE GENOMIC DNA]</scope>
    <source>
        <strain evidence="2 3">JC645</strain>
    </source>
</reference>
<dbReference type="Proteomes" id="UP000324479">
    <property type="component" value="Unassembled WGS sequence"/>
</dbReference>
<evidence type="ECO:0000313" key="3">
    <source>
        <dbReference type="Proteomes" id="UP000324479"/>
    </source>
</evidence>